<protein>
    <submittedName>
        <fullName evidence="2">Antibiotic biosynthesis monooxygenase</fullName>
    </submittedName>
</protein>
<proteinExistence type="predicted"/>
<organism evidence="2 3">
    <name type="scientific">Erythrobacter crassostreae</name>
    <dbReference type="NCBI Taxonomy" id="2828328"/>
    <lineage>
        <taxon>Bacteria</taxon>
        <taxon>Pseudomonadati</taxon>
        <taxon>Pseudomonadota</taxon>
        <taxon>Alphaproteobacteria</taxon>
        <taxon>Sphingomonadales</taxon>
        <taxon>Erythrobacteraceae</taxon>
        <taxon>Erythrobacter/Porphyrobacter group</taxon>
        <taxon>Erythrobacter</taxon>
    </lineage>
</organism>
<dbReference type="AlphaFoldDB" id="A0A9X1JQ56"/>
<dbReference type="PROSITE" id="PS51725">
    <property type="entry name" value="ABM"/>
    <property type="match status" value="1"/>
</dbReference>
<sequence length="97" mass="10629">MEEMYGLIGQMKVAEGKRGEVIAAMLAGTRDMPGNIAYMIAEDIEDPNSIWITEVWQTKTDHANSLNLPSVQEAIGEARAHITGFGTRVETKPVLRG</sequence>
<dbReference type="InterPro" id="IPR007138">
    <property type="entry name" value="ABM_dom"/>
</dbReference>
<keyword evidence="2" id="KW-0560">Oxidoreductase</keyword>
<dbReference type="Pfam" id="PF03992">
    <property type="entry name" value="ABM"/>
    <property type="match status" value="1"/>
</dbReference>
<keyword evidence="3" id="KW-1185">Reference proteome</keyword>
<reference evidence="2" key="1">
    <citation type="submission" date="2021-04" db="EMBL/GenBank/DDBJ databases">
        <authorList>
            <person name="Pira H."/>
            <person name="Risdian C."/>
            <person name="Wink J."/>
        </authorList>
    </citation>
    <scope>NUCLEOTIDE SEQUENCE</scope>
    <source>
        <strain evidence="2">WH158</strain>
    </source>
</reference>
<dbReference type="Proteomes" id="UP001138681">
    <property type="component" value="Unassembled WGS sequence"/>
</dbReference>
<dbReference type="RefSeq" id="WP_218405474.1">
    <property type="nucleotide sequence ID" value="NZ_JAGSPC010000002.1"/>
</dbReference>
<comment type="caution">
    <text evidence="2">The sequence shown here is derived from an EMBL/GenBank/DDBJ whole genome shotgun (WGS) entry which is preliminary data.</text>
</comment>
<keyword evidence="2" id="KW-0503">Monooxygenase</keyword>
<evidence type="ECO:0000313" key="3">
    <source>
        <dbReference type="Proteomes" id="UP001138681"/>
    </source>
</evidence>
<name>A0A9X1JQ56_9SPHN</name>
<evidence type="ECO:0000259" key="1">
    <source>
        <dbReference type="PROSITE" id="PS51725"/>
    </source>
</evidence>
<accession>A0A9X1JQ56</accession>
<dbReference type="EMBL" id="JAGSPC010000002">
    <property type="protein sequence ID" value="MBV7260092.1"/>
    <property type="molecule type" value="Genomic_DNA"/>
</dbReference>
<evidence type="ECO:0000313" key="2">
    <source>
        <dbReference type="EMBL" id="MBV7260092.1"/>
    </source>
</evidence>
<gene>
    <name evidence="2" type="ORF">KCG46_10980</name>
</gene>
<feature type="domain" description="ABM" evidence="1">
    <location>
        <begin position="5"/>
        <end position="90"/>
    </location>
</feature>
<dbReference type="GO" id="GO:0004497">
    <property type="term" value="F:monooxygenase activity"/>
    <property type="evidence" value="ECO:0007669"/>
    <property type="project" value="UniProtKB-KW"/>
</dbReference>